<organism evidence="2">
    <name type="scientific">Brassica campestris</name>
    <name type="common">Field mustard</name>
    <dbReference type="NCBI Taxonomy" id="3711"/>
    <lineage>
        <taxon>Eukaryota</taxon>
        <taxon>Viridiplantae</taxon>
        <taxon>Streptophyta</taxon>
        <taxon>Embryophyta</taxon>
        <taxon>Tracheophyta</taxon>
        <taxon>Spermatophyta</taxon>
        <taxon>Magnoliopsida</taxon>
        <taxon>eudicotyledons</taxon>
        <taxon>Gunneridae</taxon>
        <taxon>Pentapetalae</taxon>
        <taxon>rosids</taxon>
        <taxon>malvids</taxon>
        <taxon>Brassicales</taxon>
        <taxon>Brassicaceae</taxon>
        <taxon>Brassiceae</taxon>
        <taxon>Brassica</taxon>
    </lineage>
</organism>
<dbReference type="AlphaFoldDB" id="A0A3P6C4Y9"/>
<reference evidence="2" key="1">
    <citation type="submission" date="2018-11" db="EMBL/GenBank/DDBJ databases">
        <authorList>
            <consortium name="Genoscope - CEA"/>
            <person name="William W."/>
        </authorList>
    </citation>
    <scope>NUCLEOTIDE SEQUENCE</scope>
</reference>
<evidence type="ECO:0008006" key="3">
    <source>
        <dbReference type="Google" id="ProtNLM"/>
    </source>
</evidence>
<proteinExistence type="predicted"/>
<feature type="signal peptide" evidence="1">
    <location>
        <begin position="1"/>
        <end position="23"/>
    </location>
</feature>
<keyword evidence="1" id="KW-0732">Signal</keyword>
<evidence type="ECO:0000256" key="1">
    <source>
        <dbReference type="SAM" id="SignalP"/>
    </source>
</evidence>
<gene>
    <name evidence="2" type="ORF">BRAA08T33649Z</name>
</gene>
<dbReference type="EMBL" id="LR031575">
    <property type="protein sequence ID" value="VDD04631.1"/>
    <property type="molecule type" value="Genomic_DNA"/>
</dbReference>
<accession>A0A3P6C4Y9</accession>
<feature type="chain" id="PRO_5018279459" description="Secreted protein" evidence="1">
    <location>
        <begin position="24"/>
        <end position="119"/>
    </location>
</feature>
<protein>
    <recommendedName>
        <fullName evidence="3">Secreted protein</fullName>
    </recommendedName>
</protein>
<evidence type="ECO:0000313" key="2">
    <source>
        <dbReference type="EMBL" id="VDD04631.1"/>
    </source>
</evidence>
<sequence>MMLLTTFSFFLSSLLPLLLPTHGSRLFLQIFLSVYVCGKDVAGPRCGGESDVRADVLHHHSVLEYIHRRSHTLPYEQYQATTGDHYPLLLAHQAFSSPRLIDCFISTTCLEPPDCVTWI</sequence>
<name>A0A3P6C4Y9_BRACM</name>